<organism evidence="1 2">
    <name type="scientific">Trichonephila clavipes</name>
    <name type="common">Golden silk orbweaver</name>
    <name type="synonym">Nephila clavipes</name>
    <dbReference type="NCBI Taxonomy" id="2585209"/>
    <lineage>
        <taxon>Eukaryota</taxon>
        <taxon>Metazoa</taxon>
        <taxon>Ecdysozoa</taxon>
        <taxon>Arthropoda</taxon>
        <taxon>Chelicerata</taxon>
        <taxon>Arachnida</taxon>
        <taxon>Araneae</taxon>
        <taxon>Araneomorphae</taxon>
        <taxon>Entelegynae</taxon>
        <taxon>Araneoidea</taxon>
        <taxon>Nephilidae</taxon>
        <taxon>Trichonephila</taxon>
    </lineage>
</organism>
<reference evidence="1" key="1">
    <citation type="submission" date="2020-08" db="EMBL/GenBank/DDBJ databases">
        <title>Multicomponent nature underlies the extraordinary mechanical properties of spider dragline silk.</title>
        <authorList>
            <person name="Kono N."/>
            <person name="Nakamura H."/>
            <person name="Mori M."/>
            <person name="Yoshida Y."/>
            <person name="Ohtoshi R."/>
            <person name="Malay A.D."/>
            <person name="Moran D.A.P."/>
            <person name="Tomita M."/>
            <person name="Numata K."/>
            <person name="Arakawa K."/>
        </authorList>
    </citation>
    <scope>NUCLEOTIDE SEQUENCE</scope>
</reference>
<keyword evidence="2" id="KW-1185">Reference proteome</keyword>
<evidence type="ECO:0000313" key="1">
    <source>
        <dbReference type="EMBL" id="GFY34324.1"/>
    </source>
</evidence>
<dbReference type="EMBL" id="BMAU01021422">
    <property type="protein sequence ID" value="GFY34324.1"/>
    <property type="molecule type" value="Genomic_DNA"/>
</dbReference>
<protein>
    <submittedName>
        <fullName evidence="1">Uncharacterized protein</fullName>
    </submittedName>
</protein>
<name>A0A8X7BL64_TRICX</name>
<evidence type="ECO:0000313" key="2">
    <source>
        <dbReference type="Proteomes" id="UP000887159"/>
    </source>
</evidence>
<comment type="caution">
    <text evidence="1">The sequence shown here is derived from an EMBL/GenBank/DDBJ whole genome shotgun (WGS) entry which is preliminary data.</text>
</comment>
<accession>A0A8X7BL64</accession>
<proteinExistence type="predicted"/>
<gene>
    <name evidence="1" type="ORF">TNCV_2506271</name>
</gene>
<dbReference type="AlphaFoldDB" id="A0A8X7BL64"/>
<dbReference type="Proteomes" id="UP000887159">
    <property type="component" value="Unassembled WGS sequence"/>
</dbReference>
<sequence>MAALSMWPWSQAITDVVSIESLVCVLGQLKIHRGKERMYFKSQNLYVDAVRKSGDWGTNSVKYYPRHLTVAQNYKIRRQQLSKLAFLQLKCGHSSHVVIVVLRPELFLSSYKFESCHSKMTAIKETDSWPACHHFDPSTAEEPACRGN</sequence>